<dbReference type="Pfam" id="PF01439">
    <property type="entry name" value="Metallothio_2"/>
    <property type="match status" value="1"/>
</dbReference>
<dbReference type="AlphaFoldDB" id="A0A835DAA8"/>
<evidence type="ECO:0000313" key="5">
    <source>
        <dbReference type="EMBL" id="KAF8396768.1"/>
    </source>
</evidence>
<evidence type="ECO:0000256" key="2">
    <source>
        <dbReference type="ARBA" id="ARBA00022723"/>
    </source>
</evidence>
<comment type="function">
    <text evidence="4">Metallothioneins have a high content of cysteine residues that bind various heavy metals.</text>
</comment>
<accession>A0A835DAA8</accession>
<organism evidence="5 6">
    <name type="scientific">Tetracentron sinense</name>
    <name type="common">Spur-leaf</name>
    <dbReference type="NCBI Taxonomy" id="13715"/>
    <lineage>
        <taxon>Eukaryota</taxon>
        <taxon>Viridiplantae</taxon>
        <taxon>Streptophyta</taxon>
        <taxon>Embryophyta</taxon>
        <taxon>Tracheophyta</taxon>
        <taxon>Spermatophyta</taxon>
        <taxon>Magnoliopsida</taxon>
        <taxon>Trochodendrales</taxon>
        <taxon>Trochodendraceae</taxon>
        <taxon>Tetracentron</taxon>
    </lineage>
</organism>
<comment type="caution">
    <text evidence="5">The sequence shown here is derived from an EMBL/GenBank/DDBJ whole genome shotgun (WGS) entry which is preliminary data.</text>
</comment>
<keyword evidence="2 4" id="KW-0479">Metal-binding</keyword>
<evidence type="ECO:0000256" key="3">
    <source>
        <dbReference type="ARBA" id="ARBA00022851"/>
    </source>
</evidence>
<dbReference type="Proteomes" id="UP000655225">
    <property type="component" value="Unassembled WGS sequence"/>
</dbReference>
<dbReference type="GO" id="GO:0046872">
    <property type="term" value="F:metal ion binding"/>
    <property type="evidence" value="ECO:0007669"/>
    <property type="project" value="UniProtKB-UniRule"/>
</dbReference>
<dbReference type="OrthoDB" id="1111048at2759"/>
<dbReference type="InterPro" id="IPR000347">
    <property type="entry name" value="Metalthion_15p"/>
</dbReference>
<proteinExistence type="inferred from homology"/>
<sequence length="84" mass="9087">MGKAPFKKSLSYGNLEVDDLPKIYCLRCKMYPDFSFSEGTTTETLIVGVAPKMAYFEGSEMSVGAENDGCKCGSSCTCDPCTCK</sequence>
<comment type="similarity">
    <text evidence="1 4">Belongs to the metallothionein superfamily. Type 15 family.</text>
</comment>
<evidence type="ECO:0000313" key="6">
    <source>
        <dbReference type="Proteomes" id="UP000655225"/>
    </source>
</evidence>
<protein>
    <recommendedName>
        <fullName evidence="4">Metallothionein-like protein</fullName>
    </recommendedName>
</protein>
<name>A0A835DAA8_TETSI</name>
<gene>
    <name evidence="5" type="ORF">HHK36_018400</name>
</gene>
<keyword evidence="6" id="KW-1185">Reference proteome</keyword>
<evidence type="ECO:0000256" key="4">
    <source>
        <dbReference type="RuleBase" id="RU369052"/>
    </source>
</evidence>
<dbReference type="OMA" id="CKMFPDF"/>
<dbReference type="PANTHER" id="PTHR33543">
    <property type="entry name" value="METALLOTHIONEIN-LIKE PROTEIN 2A"/>
    <property type="match status" value="1"/>
</dbReference>
<reference evidence="5 6" key="1">
    <citation type="submission" date="2020-04" db="EMBL/GenBank/DDBJ databases">
        <title>Plant Genome Project.</title>
        <authorList>
            <person name="Zhang R.-G."/>
        </authorList>
    </citation>
    <scope>NUCLEOTIDE SEQUENCE [LARGE SCALE GENOMIC DNA]</scope>
    <source>
        <strain evidence="5">YNK0</strain>
        <tissue evidence="5">Leaf</tissue>
    </source>
</reference>
<evidence type="ECO:0000256" key="1">
    <source>
        <dbReference type="ARBA" id="ARBA00005802"/>
    </source>
</evidence>
<dbReference type="PANTHER" id="PTHR33543:SF33">
    <property type="entry name" value="METALLOTHIONEIN-LIKE PROTEIN 2B"/>
    <property type="match status" value="1"/>
</dbReference>
<dbReference type="EMBL" id="JABCRI010000012">
    <property type="protein sequence ID" value="KAF8396768.1"/>
    <property type="molecule type" value="Genomic_DNA"/>
</dbReference>
<keyword evidence="3 4" id="KW-0480">Metal-thiolate cluster</keyword>